<comment type="caution">
    <text evidence="2">The sequence shown here is derived from an EMBL/GenBank/DDBJ whole genome shotgun (WGS) entry which is preliminary data.</text>
</comment>
<feature type="region of interest" description="Disordered" evidence="1">
    <location>
        <begin position="1"/>
        <end position="25"/>
    </location>
</feature>
<evidence type="ECO:0000313" key="2">
    <source>
        <dbReference type="EMBL" id="KAJ1113599.1"/>
    </source>
</evidence>
<evidence type="ECO:0000313" key="3">
    <source>
        <dbReference type="Proteomes" id="UP001066276"/>
    </source>
</evidence>
<keyword evidence="3" id="KW-1185">Reference proteome</keyword>
<proteinExistence type="predicted"/>
<dbReference type="AlphaFoldDB" id="A0AAV7NFY4"/>
<gene>
    <name evidence="2" type="ORF">NDU88_001841</name>
</gene>
<reference evidence="2" key="1">
    <citation type="journal article" date="2022" name="bioRxiv">
        <title>Sequencing and chromosome-scale assembly of the giantPleurodeles waltlgenome.</title>
        <authorList>
            <person name="Brown T."/>
            <person name="Elewa A."/>
            <person name="Iarovenko S."/>
            <person name="Subramanian E."/>
            <person name="Araus A.J."/>
            <person name="Petzold A."/>
            <person name="Susuki M."/>
            <person name="Suzuki K.-i.T."/>
            <person name="Hayashi T."/>
            <person name="Toyoda A."/>
            <person name="Oliveira C."/>
            <person name="Osipova E."/>
            <person name="Leigh N.D."/>
            <person name="Simon A."/>
            <person name="Yun M.H."/>
        </authorList>
    </citation>
    <scope>NUCLEOTIDE SEQUENCE</scope>
    <source>
        <strain evidence="2">20211129_DDA</strain>
        <tissue evidence="2">Liver</tissue>
    </source>
</reference>
<protein>
    <submittedName>
        <fullName evidence="2">Uncharacterized protein</fullName>
    </submittedName>
</protein>
<organism evidence="2 3">
    <name type="scientific">Pleurodeles waltl</name>
    <name type="common">Iberian ribbed newt</name>
    <dbReference type="NCBI Taxonomy" id="8319"/>
    <lineage>
        <taxon>Eukaryota</taxon>
        <taxon>Metazoa</taxon>
        <taxon>Chordata</taxon>
        <taxon>Craniata</taxon>
        <taxon>Vertebrata</taxon>
        <taxon>Euteleostomi</taxon>
        <taxon>Amphibia</taxon>
        <taxon>Batrachia</taxon>
        <taxon>Caudata</taxon>
        <taxon>Salamandroidea</taxon>
        <taxon>Salamandridae</taxon>
        <taxon>Pleurodelinae</taxon>
        <taxon>Pleurodeles</taxon>
    </lineage>
</organism>
<name>A0AAV7NFY4_PLEWA</name>
<dbReference type="EMBL" id="JANPWB010000012">
    <property type="protein sequence ID" value="KAJ1113599.1"/>
    <property type="molecule type" value="Genomic_DNA"/>
</dbReference>
<dbReference type="Proteomes" id="UP001066276">
    <property type="component" value="Chromosome 8"/>
</dbReference>
<accession>A0AAV7NFY4</accession>
<evidence type="ECO:0000256" key="1">
    <source>
        <dbReference type="SAM" id="MobiDB-lite"/>
    </source>
</evidence>
<sequence>MPPGSRQFPGDPRRPSLGLPPIPRGARTDLTSVMCSLSHGGFPYLPGEQLSLKDRTSGVLQTGNPALAACAAPFRAADPPAAQPRRPSSCGCGSALNVCDADTGAN</sequence>